<dbReference type="EMBL" id="BAAAGA010000008">
    <property type="protein sequence ID" value="GAA0629463.1"/>
    <property type="molecule type" value="Genomic_DNA"/>
</dbReference>
<gene>
    <name evidence="1" type="ORF">GCM10009422_28640</name>
</gene>
<keyword evidence="2" id="KW-1185">Reference proteome</keyword>
<name>A0ABP3SEZ4_9CAUL</name>
<accession>A0ABP3SEZ4</accession>
<proteinExistence type="predicted"/>
<reference evidence="2" key="1">
    <citation type="journal article" date="2019" name="Int. J. Syst. Evol. Microbiol.">
        <title>The Global Catalogue of Microorganisms (GCM) 10K type strain sequencing project: providing services to taxonomists for standard genome sequencing and annotation.</title>
        <authorList>
            <consortium name="The Broad Institute Genomics Platform"/>
            <consortium name="The Broad Institute Genome Sequencing Center for Infectious Disease"/>
            <person name="Wu L."/>
            <person name="Ma J."/>
        </authorList>
    </citation>
    <scope>NUCLEOTIDE SEQUENCE [LARGE SCALE GENOMIC DNA]</scope>
    <source>
        <strain evidence="2">JCM 12928</strain>
    </source>
</reference>
<evidence type="ECO:0000313" key="1">
    <source>
        <dbReference type="EMBL" id="GAA0629463.1"/>
    </source>
</evidence>
<comment type="caution">
    <text evidence="1">The sequence shown here is derived from an EMBL/GenBank/DDBJ whole genome shotgun (WGS) entry which is preliminary data.</text>
</comment>
<organism evidence="1 2">
    <name type="scientific">Brevundimonas kwangchunensis</name>
    <dbReference type="NCBI Taxonomy" id="322163"/>
    <lineage>
        <taxon>Bacteria</taxon>
        <taxon>Pseudomonadati</taxon>
        <taxon>Pseudomonadota</taxon>
        <taxon>Alphaproteobacteria</taxon>
        <taxon>Caulobacterales</taxon>
        <taxon>Caulobacteraceae</taxon>
        <taxon>Brevundimonas</taxon>
    </lineage>
</organism>
<dbReference type="RefSeq" id="WP_343794681.1">
    <property type="nucleotide sequence ID" value="NZ_BAAAGA010000008.1"/>
</dbReference>
<dbReference type="Proteomes" id="UP001501352">
    <property type="component" value="Unassembled WGS sequence"/>
</dbReference>
<evidence type="ECO:0000313" key="2">
    <source>
        <dbReference type="Proteomes" id="UP001501352"/>
    </source>
</evidence>
<sequence>MLTEPPRDDERLALDRAVAEAVKARLAAGARATPDADAIALREALAGLTAPQIAAARSVLGRVDAASGAPLVVWGPASQVLAADRYGLVARLAAKPDAAFIAVRDGARALMDLTPTSAWWGRLLAEPDLRVIAALPDHGVGQPRALMIQRAQPGPTGADRTFWATDSALPDARIVEALSASGLAATLLMAGGGLKLFVMAGYVQAEDSRLADAPGALSGVIGAAPLF</sequence>
<protein>
    <submittedName>
        <fullName evidence="1">Uncharacterized protein</fullName>
    </submittedName>
</protein>